<sequence length="244" mass="27288">MNGSPDNPCEHGVNEGRVKVKLRLRRPENEMDLFPFDQILDNMLHELCHFDHEDHDVNFYNLLDQLRKEWKELAAKGIPGAWGHLGGVSQQPHLASLLPSEPRRLGGNKTIMKALCPREAARMAAERRTLGVRNWCGGYVPGDTAKDGKGSSGKSHDLARPVSSVSSIHVSDSSVHAPDSSVQFPDSSVHVSDLTSPKRSHEWKCSSVKFLDGSKLQNYLFPLKILVGVVMFELVWESFKYLFC</sequence>
<dbReference type="Pfam" id="PF08325">
    <property type="entry name" value="WLM"/>
    <property type="match status" value="1"/>
</dbReference>
<dbReference type="EMBL" id="BTGU01000127">
    <property type="protein sequence ID" value="GMN62300.1"/>
    <property type="molecule type" value="Genomic_DNA"/>
</dbReference>
<name>A0AA88J531_FICCA</name>
<dbReference type="GO" id="GO:0006281">
    <property type="term" value="P:DNA repair"/>
    <property type="evidence" value="ECO:0007669"/>
    <property type="project" value="TreeGrafter"/>
</dbReference>
<protein>
    <recommendedName>
        <fullName evidence="1">WLM domain-containing protein</fullName>
    </recommendedName>
</protein>
<dbReference type="PANTHER" id="PTHR46622:SF3">
    <property type="entry name" value="ZINC ION BINDING PROTEIN"/>
    <property type="match status" value="1"/>
</dbReference>
<dbReference type="PANTHER" id="PTHR46622">
    <property type="entry name" value="DNA-DEPENDENT METALLOPROTEASE WSS1"/>
    <property type="match status" value="1"/>
</dbReference>
<gene>
    <name evidence="2" type="ORF">TIFTF001_031383</name>
</gene>
<dbReference type="AlphaFoldDB" id="A0AA88J531"/>
<dbReference type="GO" id="GO:0008237">
    <property type="term" value="F:metallopeptidase activity"/>
    <property type="evidence" value="ECO:0007669"/>
    <property type="project" value="TreeGrafter"/>
</dbReference>
<feature type="domain" description="WLM" evidence="1">
    <location>
        <begin position="1"/>
        <end position="130"/>
    </location>
</feature>
<dbReference type="PROSITE" id="PS51397">
    <property type="entry name" value="WLM"/>
    <property type="match status" value="1"/>
</dbReference>
<evidence type="ECO:0000313" key="3">
    <source>
        <dbReference type="Proteomes" id="UP001187192"/>
    </source>
</evidence>
<dbReference type="GO" id="GO:0005634">
    <property type="term" value="C:nucleus"/>
    <property type="evidence" value="ECO:0007669"/>
    <property type="project" value="TreeGrafter"/>
</dbReference>
<dbReference type="Proteomes" id="UP001187192">
    <property type="component" value="Unassembled WGS sequence"/>
</dbReference>
<reference evidence="2" key="1">
    <citation type="submission" date="2023-07" db="EMBL/GenBank/DDBJ databases">
        <title>draft genome sequence of fig (Ficus carica).</title>
        <authorList>
            <person name="Takahashi T."/>
            <person name="Nishimura K."/>
        </authorList>
    </citation>
    <scope>NUCLEOTIDE SEQUENCE</scope>
</reference>
<evidence type="ECO:0000259" key="1">
    <source>
        <dbReference type="PROSITE" id="PS51397"/>
    </source>
</evidence>
<evidence type="ECO:0000313" key="2">
    <source>
        <dbReference type="EMBL" id="GMN62300.1"/>
    </source>
</evidence>
<dbReference type="InterPro" id="IPR053000">
    <property type="entry name" value="WSS1-like_metalloprotease"/>
</dbReference>
<accession>A0AA88J531</accession>
<proteinExistence type="predicted"/>
<dbReference type="Gene3D" id="3.30.2010.10">
    <property type="entry name" value="Metalloproteases ('zincins'), catalytic domain"/>
    <property type="match status" value="1"/>
</dbReference>
<dbReference type="InterPro" id="IPR013536">
    <property type="entry name" value="WLM_dom"/>
</dbReference>
<keyword evidence="3" id="KW-1185">Reference proteome</keyword>
<organism evidence="2 3">
    <name type="scientific">Ficus carica</name>
    <name type="common">Common fig</name>
    <dbReference type="NCBI Taxonomy" id="3494"/>
    <lineage>
        <taxon>Eukaryota</taxon>
        <taxon>Viridiplantae</taxon>
        <taxon>Streptophyta</taxon>
        <taxon>Embryophyta</taxon>
        <taxon>Tracheophyta</taxon>
        <taxon>Spermatophyta</taxon>
        <taxon>Magnoliopsida</taxon>
        <taxon>eudicotyledons</taxon>
        <taxon>Gunneridae</taxon>
        <taxon>Pentapetalae</taxon>
        <taxon>rosids</taxon>
        <taxon>fabids</taxon>
        <taxon>Rosales</taxon>
        <taxon>Moraceae</taxon>
        <taxon>Ficeae</taxon>
        <taxon>Ficus</taxon>
    </lineage>
</organism>
<comment type="caution">
    <text evidence="2">The sequence shown here is derived from an EMBL/GenBank/DDBJ whole genome shotgun (WGS) entry which is preliminary data.</text>
</comment>